<dbReference type="InterPro" id="IPR027640">
    <property type="entry name" value="Kinesin-like_fam"/>
</dbReference>
<evidence type="ECO:0000313" key="17">
    <source>
        <dbReference type="Proteomes" id="UP000241769"/>
    </source>
</evidence>
<evidence type="ECO:0000256" key="8">
    <source>
        <dbReference type="ARBA" id="ARBA00023175"/>
    </source>
</evidence>
<dbReference type="GO" id="GO:0008017">
    <property type="term" value="F:microtubule binding"/>
    <property type="evidence" value="ECO:0007669"/>
    <property type="project" value="InterPro"/>
</dbReference>
<dbReference type="Pfam" id="PF00225">
    <property type="entry name" value="Kinesin"/>
    <property type="match status" value="1"/>
</dbReference>
<protein>
    <recommendedName>
        <fullName evidence="12">Kinesin-like protein</fullName>
    </recommendedName>
</protein>
<keyword evidence="3" id="KW-0963">Cytoplasm</keyword>
<dbReference type="Proteomes" id="UP000241769">
    <property type="component" value="Unassembled WGS sequence"/>
</dbReference>
<evidence type="ECO:0000256" key="11">
    <source>
        <dbReference type="PROSITE-ProRule" id="PRU00283"/>
    </source>
</evidence>
<evidence type="ECO:0000256" key="14">
    <source>
        <dbReference type="SAM" id="MobiDB-lite"/>
    </source>
</evidence>
<evidence type="ECO:0000256" key="5">
    <source>
        <dbReference type="ARBA" id="ARBA00022741"/>
    </source>
</evidence>
<evidence type="ECO:0000256" key="4">
    <source>
        <dbReference type="ARBA" id="ARBA00022701"/>
    </source>
</evidence>
<organism evidence="16 17">
    <name type="scientific">Planoprotostelium fungivorum</name>
    <dbReference type="NCBI Taxonomy" id="1890364"/>
    <lineage>
        <taxon>Eukaryota</taxon>
        <taxon>Amoebozoa</taxon>
        <taxon>Evosea</taxon>
        <taxon>Variosea</taxon>
        <taxon>Cavosteliida</taxon>
        <taxon>Cavosteliaceae</taxon>
        <taxon>Planoprotostelium</taxon>
    </lineage>
</organism>
<feature type="compositionally biased region" description="Basic and acidic residues" evidence="14">
    <location>
        <begin position="622"/>
        <end position="641"/>
    </location>
</feature>
<evidence type="ECO:0000256" key="12">
    <source>
        <dbReference type="RuleBase" id="RU000394"/>
    </source>
</evidence>
<keyword evidence="2" id="KW-0813">Transport</keyword>
<dbReference type="InterPro" id="IPR036961">
    <property type="entry name" value="Kinesin_motor_dom_sf"/>
</dbReference>
<keyword evidence="7 13" id="KW-0175">Coiled coil</keyword>
<dbReference type="GO" id="GO:0007010">
    <property type="term" value="P:cytoskeleton organization"/>
    <property type="evidence" value="ECO:0007669"/>
    <property type="project" value="UniProtKB-ARBA"/>
</dbReference>
<dbReference type="EMBL" id="MDYQ01000136">
    <property type="protein sequence ID" value="PRP80875.1"/>
    <property type="molecule type" value="Genomic_DNA"/>
</dbReference>
<dbReference type="FunFam" id="3.40.850.10:FF:000019">
    <property type="entry name" value="Kinesin-like protein KIN-5D"/>
    <property type="match status" value="1"/>
</dbReference>
<keyword evidence="8 11" id="KW-0505">Motor protein</keyword>
<evidence type="ECO:0000256" key="2">
    <source>
        <dbReference type="ARBA" id="ARBA00022448"/>
    </source>
</evidence>
<keyword evidence="9" id="KW-0206">Cytoskeleton</keyword>
<evidence type="ECO:0000256" key="3">
    <source>
        <dbReference type="ARBA" id="ARBA00022490"/>
    </source>
</evidence>
<evidence type="ECO:0000256" key="9">
    <source>
        <dbReference type="ARBA" id="ARBA00023212"/>
    </source>
</evidence>
<dbReference type="GO" id="GO:0005874">
    <property type="term" value="C:microtubule"/>
    <property type="evidence" value="ECO:0007669"/>
    <property type="project" value="UniProtKB-KW"/>
</dbReference>
<dbReference type="InterPro" id="IPR001752">
    <property type="entry name" value="Kinesin_motor_dom"/>
</dbReference>
<keyword evidence="6 11" id="KW-0067">ATP-binding</keyword>
<dbReference type="Pfam" id="PF23735">
    <property type="entry name" value="KIF9"/>
    <property type="match status" value="1"/>
</dbReference>
<dbReference type="PRINTS" id="PR00380">
    <property type="entry name" value="KINESINHEAVY"/>
</dbReference>
<feature type="compositionally biased region" description="Basic and acidic residues" evidence="14">
    <location>
        <begin position="650"/>
        <end position="665"/>
    </location>
</feature>
<sequence>MDSGPLMLMWVADRGLPPSCVALLWSCWDCVSGKFVNWRSRTPPTLGLQIYKQTEFLSQPTNGLSSRLRMVLHTHGADHRSGPWCVEMFSPEGELRNHVKVVIRTKPTSNFAQGTIMLDDDKKKESGGAVNNQQENWTFCFDKVLNNAGQEEVYSEAASDIVQSVLEGINGSILAYGQTGSGKTFTMTGATENFKHRGLIPRAIEYIFREIRTRAHQAITVRVSYLEIYNESIFDLLSSLPTAEESEQFKVVEDNKEVTHVRGLTQQIVTNEEEALNLLFEGETNRAIAAHQLNKSSTRSHCIFTVYLEIRSRVESNERILVSKLNLVDLAGSERLKKTHSEGQMFKEALYINKSLSFLEQVVIALAKSREHVPYRQTLLTNVLKDSLGGNCKTALVATIWAEAAHMEETISTLKFATRMMKITNAPTVNVQYDLAMLVKKYESDIKDLKLELAMHDALANRGHIHYEPFTEEQKFELQLLVRKYLSGEVEDLESLRQVKEIFGQFKLLMSNFDLSSESRKNNPTGKPRTPGGDALLSESRAADDDGIGELEGNGFGVGLAPTHARPLSDHNAIKQRQAKPIQPTKFRPSDQTSTSLQSAMSKESAVSHKELNGASGIDTTVKFDELVRSDQPDKGMQKEKKKDRKKPVQRRESTIPTMERKAIESEEEETVKEDAEERMKVPAPNRSVAFEVFKKDAPTNNTLIDNKGKGSAILKEKRKAVKEFANEINVAKRSIDQLNEKLEKKKQDRVIKAEFHSEESEIIDGEEFELLKGMKDMKNKYREAFDQFKDAKTEADYLSKVVDRCREKLLLEFESWYQENYDHSHSRAESRANTAPALSAAFTTVVTSPIGSQEDVLDYQEKFDRMAVERIIAEDPEATYFYNARKNIFQTRMKGVSSQGKKPTANLPQIHKSRKNPFKA</sequence>
<gene>
    <name evidence="16" type="ORF">PROFUN_11430</name>
</gene>
<dbReference type="PROSITE" id="PS00411">
    <property type="entry name" value="KINESIN_MOTOR_1"/>
    <property type="match status" value="1"/>
</dbReference>
<dbReference type="GO" id="GO:0007018">
    <property type="term" value="P:microtubule-based movement"/>
    <property type="evidence" value="ECO:0007669"/>
    <property type="project" value="InterPro"/>
</dbReference>
<feature type="region of interest" description="Disordered" evidence="14">
    <location>
        <begin position="576"/>
        <end position="684"/>
    </location>
</feature>
<dbReference type="GO" id="GO:0005524">
    <property type="term" value="F:ATP binding"/>
    <property type="evidence" value="ECO:0007669"/>
    <property type="project" value="UniProtKB-UniRule"/>
</dbReference>
<feature type="compositionally biased region" description="Polar residues" evidence="14">
    <location>
        <begin position="590"/>
        <end position="602"/>
    </location>
</feature>
<keyword evidence="17" id="KW-1185">Reference proteome</keyword>
<evidence type="ECO:0000259" key="15">
    <source>
        <dbReference type="PROSITE" id="PS50067"/>
    </source>
</evidence>
<dbReference type="STRING" id="1890364.A0A2P6NA88"/>
<name>A0A2P6NA88_9EUKA</name>
<evidence type="ECO:0000313" key="16">
    <source>
        <dbReference type="EMBL" id="PRP80875.1"/>
    </source>
</evidence>
<feature type="region of interest" description="Disordered" evidence="14">
    <location>
        <begin position="517"/>
        <end position="539"/>
    </location>
</feature>
<dbReference type="InterPro" id="IPR019821">
    <property type="entry name" value="Kinesin_motor_CS"/>
</dbReference>
<proteinExistence type="inferred from homology"/>
<dbReference type="AlphaFoldDB" id="A0A2P6NA88"/>
<comment type="similarity">
    <text evidence="10">Belongs to the TRAFAC class myosin-kinesin ATPase superfamily. Kinesin family. KIN-5/BimC subfamily.</text>
</comment>
<evidence type="ECO:0000256" key="6">
    <source>
        <dbReference type="ARBA" id="ARBA00022840"/>
    </source>
</evidence>
<feature type="region of interest" description="Disordered" evidence="14">
    <location>
        <begin position="894"/>
        <end position="921"/>
    </location>
</feature>
<feature type="coiled-coil region" evidence="13">
    <location>
        <begin position="715"/>
        <end position="749"/>
    </location>
</feature>
<dbReference type="OrthoDB" id="3176171at2759"/>
<evidence type="ECO:0000256" key="10">
    <source>
        <dbReference type="ARBA" id="ARBA00034704"/>
    </source>
</evidence>
<feature type="compositionally biased region" description="Basic residues" evidence="14">
    <location>
        <begin position="912"/>
        <end position="921"/>
    </location>
</feature>
<dbReference type="Gene3D" id="3.40.850.10">
    <property type="entry name" value="Kinesin motor domain"/>
    <property type="match status" value="1"/>
</dbReference>
<dbReference type="InParanoid" id="A0A2P6NA88"/>
<keyword evidence="5 11" id="KW-0547">Nucleotide-binding</keyword>
<dbReference type="InterPro" id="IPR027417">
    <property type="entry name" value="P-loop_NTPase"/>
</dbReference>
<accession>A0A2P6NA88</accession>
<dbReference type="PROSITE" id="PS50067">
    <property type="entry name" value="KINESIN_MOTOR_2"/>
    <property type="match status" value="1"/>
</dbReference>
<dbReference type="InterPro" id="IPR056524">
    <property type="entry name" value="KIF6/9_C"/>
</dbReference>
<dbReference type="GO" id="GO:0003777">
    <property type="term" value="F:microtubule motor activity"/>
    <property type="evidence" value="ECO:0007669"/>
    <property type="project" value="InterPro"/>
</dbReference>
<reference evidence="16 17" key="1">
    <citation type="journal article" date="2018" name="Genome Biol. Evol.">
        <title>Multiple Roots of Fruiting Body Formation in Amoebozoa.</title>
        <authorList>
            <person name="Hillmann F."/>
            <person name="Forbes G."/>
            <person name="Novohradska S."/>
            <person name="Ferling I."/>
            <person name="Riege K."/>
            <person name="Groth M."/>
            <person name="Westermann M."/>
            <person name="Marz M."/>
            <person name="Spaller T."/>
            <person name="Winckler T."/>
            <person name="Schaap P."/>
            <person name="Glockner G."/>
        </authorList>
    </citation>
    <scope>NUCLEOTIDE SEQUENCE [LARGE SCALE GENOMIC DNA]</scope>
    <source>
        <strain evidence="16 17">Jena</strain>
    </source>
</reference>
<dbReference type="PANTHER" id="PTHR47968">
    <property type="entry name" value="CENTROMERE PROTEIN E"/>
    <property type="match status" value="1"/>
</dbReference>
<comment type="subcellular location">
    <subcellularLocation>
        <location evidence="1">Cytoplasm</location>
        <location evidence="1">Cytoskeleton</location>
    </subcellularLocation>
</comment>
<dbReference type="SUPFAM" id="SSF52540">
    <property type="entry name" value="P-loop containing nucleoside triphosphate hydrolases"/>
    <property type="match status" value="1"/>
</dbReference>
<dbReference type="SMART" id="SM00129">
    <property type="entry name" value="KISc"/>
    <property type="match status" value="1"/>
</dbReference>
<evidence type="ECO:0000256" key="1">
    <source>
        <dbReference type="ARBA" id="ARBA00004245"/>
    </source>
</evidence>
<feature type="binding site" evidence="11">
    <location>
        <begin position="177"/>
        <end position="184"/>
    </location>
    <ligand>
        <name>ATP</name>
        <dbReference type="ChEBI" id="CHEBI:30616"/>
    </ligand>
</feature>
<dbReference type="PANTHER" id="PTHR47968:SF36">
    <property type="entry name" value="KINESIN HEAVY CHAIN ISOFORM X1"/>
    <property type="match status" value="1"/>
</dbReference>
<comment type="caution">
    <text evidence="16">The sequence shown here is derived from an EMBL/GenBank/DDBJ whole genome shotgun (WGS) entry which is preliminary data.</text>
</comment>
<evidence type="ECO:0000256" key="7">
    <source>
        <dbReference type="ARBA" id="ARBA00023054"/>
    </source>
</evidence>
<feature type="domain" description="Kinesin motor" evidence="15">
    <location>
        <begin position="98"/>
        <end position="423"/>
    </location>
</feature>
<evidence type="ECO:0000256" key="13">
    <source>
        <dbReference type="SAM" id="Coils"/>
    </source>
</evidence>
<keyword evidence="4 12" id="KW-0493">Microtubule</keyword>